<dbReference type="EMBL" id="JAJEQM010000005">
    <property type="protein sequence ID" value="MCC2210037.1"/>
    <property type="molecule type" value="Genomic_DNA"/>
</dbReference>
<evidence type="ECO:0000313" key="2">
    <source>
        <dbReference type="Proteomes" id="UP001198242"/>
    </source>
</evidence>
<dbReference type="Proteomes" id="UP001198242">
    <property type="component" value="Unassembled WGS sequence"/>
</dbReference>
<gene>
    <name evidence="1" type="ORF">LKE05_04420</name>
</gene>
<proteinExistence type="predicted"/>
<protein>
    <submittedName>
        <fullName evidence="1">Uncharacterized protein</fullName>
    </submittedName>
</protein>
<name>A0AAE3J8Z1_9FIRM</name>
<keyword evidence="2" id="KW-1185">Reference proteome</keyword>
<evidence type="ECO:0000313" key="1">
    <source>
        <dbReference type="EMBL" id="MCC2210037.1"/>
    </source>
</evidence>
<sequence length="153" mass="18247">MREIRKKENKNQEFFDLCKYIEREIFKYDENQKLKQASCLQLRGLVNGKDFGHREYNGESKYPIKSVLIAFQINKNKILNSIQGKNFTNEISQMRYICKIIENDIPNIYMKLKNAEKTQESIQNMDTDILSHNGGTYQKKTEDLKNERLNELW</sequence>
<dbReference type="AlphaFoldDB" id="A0AAE3J8Z1"/>
<organism evidence="1 2">
    <name type="scientific">Hominilimicola fabiformis</name>
    <dbReference type="NCBI Taxonomy" id="2885356"/>
    <lineage>
        <taxon>Bacteria</taxon>
        <taxon>Bacillati</taxon>
        <taxon>Bacillota</taxon>
        <taxon>Clostridia</taxon>
        <taxon>Eubacteriales</taxon>
        <taxon>Oscillospiraceae</taxon>
        <taxon>Hominilimicola</taxon>
    </lineage>
</organism>
<accession>A0AAE3J8Z1</accession>
<dbReference type="RefSeq" id="WP_308456064.1">
    <property type="nucleotide sequence ID" value="NZ_JAJEQM010000005.1"/>
</dbReference>
<reference evidence="1 2" key="1">
    <citation type="submission" date="2021-10" db="EMBL/GenBank/DDBJ databases">
        <title>Anaerobic single-cell dispensing facilitates the cultivation of human gut bacteria.</title>
        <authorList>
            <person name="Afrizal A."/>
        </authorList>
    </citation>
    <scope>NUCLEOTIDE SEQUENCE [LARGE SCALE GENOMIC DNA]</scope>
    <source>
        <strain evidence="1 2">CLA-AA-H232</strain>
    </source>
</reference>
<comment type="caution">
    <text evidence="1">The sequence shown here is derived from an EMBL/GenBank/DDBJ whole genome shotgun (WGS) entry which is preliminary data.</text>
</comment>